<dbReference type="EC" id="2.7.7.65" evidence="1"/>
<dbReference type="InterPro" id="IPR011006">
    <property type="entry name" value="CheY-like_superfamily"/>
</dbReference>
<dbReference type="GO" id="GO:0005886">
    <property type="term" value="C:plasma membrane"/>
    <property type="evidence" value="ECO:0007669"/>
    <property type="project" value="TreeGrafter"/>
</dbReference>
<sequence>MKILIVDDSDTSRLLLESILRHAGHADIVLAASAQEAFHLLELDNTGAGESPVDAILMDLMMPDMDGIEATRRIKAVGRLRDIPIVMVTVNADHRSLEQAFQAGAIDYITKPVNRIELRVRVHSVLKLKEEIDQRKIRERELMDLAGRLAEVNKRLKEMAIRDELTGLHNRRHFMEHARAEFLRHKRYGSPLSMLMMDADHFKTINDTYGHSVGDLALASLADIGRRQLREVDLFARIGGEEFAILLPETGPEEAMVVAERIRASVEHSCLRVDSPGHVAQPGQGLRFTVSIGLACTNEQLQDVDSLLKLADRALYAAKNSGRNRVEHSDG</sequence>
<dbReference type="InterPro" id="IPR000160">
    <property type="entry name" value="GGDEF_dom"/>
</dbReference>
<dbReference type="SUPFAM" id="SSF55073">
    <property type="entry name" value="Nucleotide cyclase"/>
    <property type="match status" value="1"/>
</dbReference>
<dbReference type="HOGENOM" id="CLU_000445_11_28_7"/>
<organism evidence="6 7">
    <name type="scientific">Megalodesulfovibrio gigas (strain ATCC 19364 / DSM 1382 / NCIMB 9332 / VKM B-1759)</name>
    <name type="common">Desulfovibrio gigas</name>
    <dbReference type="NCBI Taxonomy" id="1121448"/>
    <lineage>
        <taxon>Bacteria</taxon>
        <taxon>Pseudomonadati</taxon>
        <taxon>Thermodesulfobacteriota</taxon>
        <taxon>Desulfovibrionia</taxon>
        <taxon>Desulfovibrionales</taxon>
        <taxon>Desulfovibrionaceae</taxon>
        <taxon>Megalodesulfovibrio</taxon>
    </lineage>
</organism>
<dbReference type="PANTHER" id="PTHR45138">
    <property type="entry name" value="REGULATORY COMPONENTS OF SENSORY TRANSDUCTION SYSTEM"/>
    <property type="match status" value="1"/>
</dbReference>
<dbReference type="PROSITE" id="PS50887">
    <property type="entry name" value="GGDEF"/>
    <property type="match status" value="1"/>
</dbReference>
<dbReference type="GO" id="GO:0043709">
    <property type="term" value="P:cell adhesion involved in single-species biofilm formation"/>
    <property type="evidence" value="ECO:0007669"/>
    <property type="project" value="TreeGrafter"/>
</dbReference>
<dbReference type="eggNOG" id="COG3706">
    <property type="taxonomic scope" value="Bacteria"/>
</dbReference>
<dbReference type="InterPro" id="IPR029787">
    <property type="entry name" value="Nucleotide_cyclase"/>
</dbReference>
<gene>
    <name evidence="6" type="ORF">DGI_2473</name>
</gene>
<dbReference type="NCBIfam" id="TIGR00254">
    <property type="entry name" value="GGDEF"/>
    <property type="match status" value="1"/>
</dbReference>
<dbReference type="EMBL" id="CP006585">
    <property type="protein sequence ID" value="AGW14213.1"/>
    <property type="molecule type" value="Genomic_DNA"/>
</dbReference>
<reference evidence="6 7" key="1">
    <citation type="journal article" date="2013" name="J. Bacteriol.">
        <title>Roles of HynAB and Ech, the only two hydrogenases found in the model sulfate reducer Desulfovibrio gigas.</title>
        <authorList>
            <person name="Morais-Silva F.O."/>
            <person name="Santos C.I."/>
            <person name="Rodrigues R."/>
            <person name="Pereira I.A."/>
            <person name="Rodrigues-Pousada C."/>
        </authorList>
    </citation>
    <scope>NUCLEOTIDE SEQUENCE [LARGE SCALE GENOMIC DNA]</scope>
    <source>
        <strain evidence="7">ATCC 19364 / DSM 1382 / NCIMB 9332 / VKM B-1759</strain>
    </source>
</reference>
<dbReference type="Gene3D" id="3.30.70.270">
    <property type="match status" value="1"/>
</dbReference>
<dbReference type="GO" id="GO:0052621">
    <property type="term" value="F:diguanylate cyclase activity"/>
    <property type="evidence" value="ECO:0007669"/>
    <property type="project" value="UniProtKB-EC"/>
</dbReference>
<dbReference type="GO" id="GO:1902201">
    <property type="term" value="P:negative regulation of bacterial-type flagellum-dependent cell motility"/>
    <property type="evidence" value="ECO:0007669"/>
    <property type="project" value="TreeGrafter"/>
</dbReference>
<dbReference type="AlphaFoldDB" id="T2GD35"/>
<name>T2GD35_MEGG1</name>
<evidence type="ECO:0000256" key="3">
    <source>
        <dbReference type="PROSITE-ProRule" id="PRU00169"/>
    </source>
</evidence>
<dbReference type="FunFam" id="3.30.70.270:FF:000001">
    <property type="entry name" value="Diguanylate cyclase domain protein"/>
    <property type="match status" value="1"/>
</dbReference>
<evidence type="ECO:0000259" key="4">
    <source>
        <dbReference type="PROSITE" id="PS50110"/>
    </source>
</evidence>
<keyword evidence="3" id="KW-0597">Phosphoprotein</keyword>
<dbReference type="SMART" id="SM00448">
    <property type="entry name" value="REC"/>
    <property type="match status" value="1"/>
</dbReference>
<feature type="domain" description="Response regulatory" evidence="4">
    <location>
        <begin position="2"/>
        <end position="126"/>
    </location>
</feature>
<dbReference type="Pfam" id="PF00072">
    <property type="entry name" value="Response_reg"/>
    <property type="match status" value="1"/>
</dbReference>
<dbReference type="SMART" id="SM00267">
    <property type="entry name" value="GGDEF"/>
    <property type="match status" value="1"/>
</dbReference>
<evidence type="ECO:0000313" key="6">
    <source>
        <dbReference type="EMBL" id="AGW14213.1"/>
    </source>
</evidence>
<proteinExistence type="predicted"/>
<feature type="modified residue" description="4-aspartylphosphate" evidence="3">
    <location>
        <position position="59"/>
    </location>
</feature>
<dbReference type="InterPro" id="IPR001789">
    <property type="entry name" value="Sig_transdc_resp-reg_receiver"/>
</dbReference>
<dbReference type="Gene3D" id="3.40.50.2300">
    <property type="match status" value="1"/>
</dbReference>
<evidence type="ECO:0000259" key="5">
    <source>
        <dbReference type="PROSITE" id="PS50887"/>
    </source>
</evidence>
<dbReference type="PROSITE" id="PS50110">
    <property type="entry name" value="RESPONSE_REGULATORY"/>
    <property type="match status" value="1"/>
</dbReference>
<dbReference type="OrthoDB" id="9778432at2"/>
<evidence type="ECO:0000256" key="2">
    <source>
        <dbReference type="ARBA" id="ARBA00034247"/>
    </source>
</evidence>
<dbReference type="PATRIC" id="fig|1121448.10.peg.2427"/>
<dbReference type="RefSeq" id="WP_021761205.1">
    <property type="nucleotide sequence ID" value="NC_022444.1"/>
</dbReference>
<dbReference type="PANTHER" id="PTHR45138:SF9">
    <property type="entry name" value="DIGUANYLATE CYCLASE DGCM-RELATED"/>
    <property type="match status" value="1"/>
</dbReference>
<dbReference type="InterPro" id="IPR043128">
    <property type="entry name" value="Rev_trsase/Diguanyl_cyclase"/>
</dbReference>
<dbReference type="SUPFAM" id="SSF52172">
    <property type="entry name" value="CheY-like"/>
    <property type="match status" value="1"/>
</dbReference>
<dbReference type="Proteomes" id="UP000016587">
    <property type="component" value="Chromosome"/>
</dbReference>
<evidence type="ECO:0000313" key="7">
    <source>
        <dbReference type="Proteomes" id="UP000016587"/>
    </source>
</evidence>
<keyword evidence="7" id="KW-1185">Reference proteome</keyword>
<dbReference type="GO" id="GO:0000160">
    <property type="term" value="P:phosphorelay signal transduction system"/>
    <property type="evidence" value="ECO:0007669"/>
    <property type="project" value="InterPro"/>
</dbReference>
<protein>
    <recommendedName>
        <fullName evidence="1">diguanylate cyclase</fullName>
        <ecNumber evidence="1">2.7.7.65</ecNumber>
    </recommendedName>
</protein>
<accession>T2GD35</accession>
<dbReference type="CDD" id="cd01949">
    <property type="entry name" value="GGDEF"/>
    <property type="match status" value="1"/>
</dbReference>
<dbReference type="Pfam" id="PF00990">
    <property type="entry name" value="GGDEF"/>
    <property type="match status" value="1"/>
</dbReference>
<dbReference type="KEGG" id="dgg:DGI_2473"/>
<evidence type="ECO:0000256" key="1">
    <source>
        <dbReference type="ARBA" id="ARBA00012528"/>
    </source>
</evidence>
<feature type="domain" description="GGDEF" evidence="5">
    <location>
        <begin position="190"/>
        <end position="331"/>
    </location>
</feature>
<dbReference type="InterPro" id="IPR050469">
    <property type="entry name" value="Diguanylate_Cyclase"/>
</dbReference>
<reference evidence="7" key="2">
    <citation type="submission" date="2013-07" db="EMBL/GenBank/DDBJ databases">
        <authorList>
            <person name="Morais-Silva F.O."/>
            <person name="Rezende A.M."/>
            <person name="Pimentel C."/>
            <person name="Resende D.M."/>
            <person name="Santos C.I."/>
            <person name="Clemente C."/>
            <person name="de Oliveira L.M."/>
            <person name="da Silva S.M."/>
            <person name="Costa D.A."/>
            <person name="Varela-Raposo A."/>
            <person name="Horacio E.C.A."/>
            <person name="Matos M."/>
            <person name="Flores O."/>
            <person name="Ruiz J.C."/>
            <person name="Rodrigues-Pousada C."/>
        </authorList>
    </citation>
    <scope>NUCLEOTIDE SEQUENCE [LARGE SCALE GENOMIC DNA]</scope>
    <source>
        <strain evidence="7">ATCC 19364 / DSM 1382 / NCIMB 9332 / VKM B-1759</strain>
    </source>
</reference>
<comment type="catalytic activity">
    <reaction evidence="2">
        <text>2 GTP = 3',3'-c-di-GMP + 2 diphosphate</text>
        <dbReference type="Rhea" id="RHEA:24898"/>
        <dbReference type="ChEBI" id="CHEBI:33019"/>
        <dbReference type="ChEBI" id="CHEBI:37565"/>
        <dbReference type="ChEBI" id="CHEBI:58805"/>
        <dbReference type="EC" id="2.7.7.65"/>
    </reaction>
</comment>
<dbReference type="STRING" id="1121448.DGI_2473"/>